<organism evidence="1">
    <name type="scientific">viral metagenome</name>
    <dbReference type="NCBI Taxonomy" id="1070528"/>
    <lineage>
        <taxon>unclassified sequences</taxon>
        <taxon>metagenomes</taxon>
        <taxon>organismal metagenomes</taxon>
    </lineage>
</organism>
<accession>A0A6M3JMH6</accession>
<protein>
    <submittedName>
        <fullName evidence="1">Uncharacterized protein</fullName>
    </submittedName>
</protein>
<sequence>MTKTRDQDSGGGWVGVGGWQKSWNQVMAISWQHQAPEGGNNQEISNLKTTFSGLSKDLLFEKKHVKLQS</sequence>
<evidence type="ECO:0000313" key="1">
    <source>
        <dbReference type="EMBL" id="QJA70305.1"/>
    </source>
</evidence>
<dbReference type="EMBL" id="MT141781">
    <property type="protein sequence ID" value="QJA70305.1"/>
    <property type="molecule type" value="Genomic_DNA"/>
</dbReference>
<reference evidence="1" key="1">
    <citation type="submission" date="2020-03" db="EMBL/GenBank/DDBJ databases">
        <title>The deep terrestrial virosphere.</title>
        <authorList>
            <person name="Holmfeldt K."/>
            <person name="Nilsson E."/>
            <person name="Simone D."/>
            <person name="Lopez-Fernandez M."/>
            <person name="Wu X."/>
            <person name="de Brujin I."/>
            <person name="Lundin D."/>
            <person name="Andersson A."/>
            <person name="Bertilsson S."/>
            <person name="Dopson M."/>
        </authorList>
    </citation>
    <scope>NUCLEOTIDE SEQUENCE</scope>
    <source>
        <strain evidence="1">MM415A03823</strain>
    </source>
</reference>
<proteinExistence type="predicted"/>
<gene>
    <name evidence="1" type="ORF">MM415A03823_0012</name>
</gene>
<name>A0A6M3JMH6_9ZZZZ</name>
<dbReference type="AlphaFoldDB" id="A0A6M3JMH6"/>